<dbReference type="SMART" id="SM00860">
    <property type="entry name" value="SMI1_KNR4"/>
    <property type="match status" value="1"/>
</dbReference>
<dbReference type="OrthoDB" id="3466111at2"/>
<sequence length="192" mass="20983">MQSAWGRIVHWLQVNAPVSAEALCGPATDEDIAGLSEALGFEVPDVLEALLRMNNGSSAKDTTRLLPNGQVGPVRHLDSVIFPYGKILLGCAEIGEQYAKWRGAEEEHDLDGYWKIPWIPVIQDFEGQYYGYAVDSGVPGLPVVEYGEGSVPREAAPSLAVLLGSFADALERGSWGEWPEWVDQGSLRWGEE</sequence>
<dbReference type="Pfam" id="PF09346">
    <property type="entry name" value="SMI1_KNR4"/>
    <property type="match status" value="1"/>
</dbReference>
<name>F8JWR0_STREN</name>
<dbReference type="EMBL" id="CP003219">
    <property type="protein sequence ID" value="AEW97058.1"/>
    <property type="molecule type" value="Genomic_DNA"/>
</dbReference>
<evidence type="ECO:0000259" key="1">
    <source>
        <dbReference type="SMART" id="SM00860"/>
    </source>
</evidence>
<accession>F8JWR0</accession>
<dbReference type="InterPro" id="IPR037883">
    <property type="entry name" value="Knr4/Smi1-like_sf"/>
</dbReference>
<dbReference type="AlphaFoldDB" id="F8JWR0"/>
<dbReference type="Proteomes" id="UP000007842">
    <property type="component" value="Chromosome"/>
</dbReference>
<dbReference type="KEGG" id="scy:SCATT_46870"/>
<dbReference type="HOGENOM" id="CLU_085722_1_1_11"/>
<feature type="domain" description="Knr4/Smi1-like" evidence="1">
    <location>
        <begin position="26"/>
        <end position="172"/>
    </location>
</feature>
<reference evidence="3" key="1">
    <citation type="submission" date="2011-12" db="EMBL/GenBank/DDBJ databases">
        <title>Complete genome sequence of Streptomyces cattleya strain DSM 46488.</title>
        <authorList>
            <person name="Ou H.-Y."/>
            <person name="Li P."/>
            <person name="Zhao C."/>
            <person name="O'Hagan D."/>
            <person name="Deng Z."/>
        </authorList>
    </citation>
    <scope>NUCLEOTIDE SEQUENCE [LARGE SCALE GENOMIC DNA]</scope>
    <source>
        <strain evidence="3">ATCC 35852 / DSM 46488 / JCM 4925 / NBRC 14057 / NRRL 8057</strain>
    </source>
</reference>
<evidence type="ECO:0000313" key="3">
    <source>
        <dbReference type="Proteomes" id="UP000007842"/>
    </source>
</evidence>
<dbReference type="eggNOG" id="ENOG5031JBA">
    <property type="taxonomic scope" value="Bacteria"/>
</dbReference>
<dbReference type="SUPFAM" id="SSF160631">
    <property type="entry name" value="SMI1/KNR4-like"/>
    <property type="match status" value="1"/>
</dbReference>
<accession>G8WT35</accession>
<dbReference type="KEGG" id="sct:SCAT_4695"/>
<gene>
    <name evidence="2" type="ordered locus">SCATT_46870</name>
</gene>
<evidence type="ECO:0000313" key="2">
    <source>
        <dbReference type="EMBL" id="AEW97058.1"/>
    </source>
</evidence>
<organism evidence="2 3">
    <name type="scientific">Streptantibioticus cattleyicolor (strain ATCC 35852 / DSM 46488 / JCM 4925 / NBRC 14057 / NRRL 8057)</name>
    <name type="common">Streptomyces cattleya</name>
    <dbReference type="NCBI Taxonomy" id="1003195"/>
    <lineage>
        <taxon>Bacteria</taxon>
        <taxon>Bacillati</taxon>
        <taxon>Actinomycetota</taxon>
        <taxon>Actinomycetes</taxon>
        <taxon>Kitasatosporales</taxon>
        <taxon>Streptomycetaceae</taxon>
        <taxon>Streptantibioticus</taxon>
    </lineage>
</organism>
<keyword evidence="3" id="KW-1185">Reference proteome</keyword>
<proteinExistence type="predicted"/>
<protein>
    <submittedName>
        <fullName evidence="2">MoeA domain protein, domain I and II</fullName>
    </submittedName>
</protein>
<dbReference type="PATRIC" id="fig|1003195.11.peg.6129"/>
<dbReference type="InterPro" id="IPR018958">
    <property type="entry name" value="Knr4/Smi1-like_dom"/>
</dbReference>